<dbReference type="SMART" id="SM00160">
    <property type="entry name" value="RanBD"/>
    <property type="match status" value="1"/>
</dbReference>
<evidence type="ECO:0000313" key="6">
    <source>
        <dbReference type="Proteomes" id="UP000028524"/>
    </source>
</evidence>
<feature type="compositionally biased region" description="Basic and acidic residues" evidence="3">
    <location>
        <begin position="19"/>
        <end position="34"/>
    </location>
</feature>
<accession>A0A084QC89</accession>
<evidence type="ECO:0000256" key="1">
    <source>
        <dbReference type="ARBA" id="ARBA00004123"/>
    </source>
</evidence>
<dbReference type="InterPro" id="IPR000156">
    <property type="entry name" value="Ran_bind_dom"/>
</dbReference>
<keyword evidence="6" id="KW-1185">Reference proteome</keyword>
<dbReference type="PROSITE" id="PS50196">
    <property type="entry name" value="RANBD1"/>
    <property type="match status" value="1"/>
</dbReference>
<dbReference type="PANTHER" id="PTHR23138:SF142">
    <property type="entry name" value="RAN-BINDING PROTEIN 3B-RELATED"/>
    <property type="match status" value="1"/>
</dbReference>
<feature type="compositionally biased region" description="Low complexity" evidence="3">
    <location>
        <begin position="194"/>
        <end position="212"/>
    </location>
</feature>
<feature type="region of interest" description="Disordered" evidence="3">
    <location>
        <begin position="174"/>
        <end position="244"/>
    </location>
</feature>
<feature type="domain" description="RanBD1" evidence="4">
    <location>
        <begin position="327"/>
        <end position="479"/>
    </location>
</feature>
<feature type="compositionally biased region" description="Low complexity" evidence="3">
    <location>
        <begin position="145"/>
        <end position="161"/>
    </location>
</feature>
<dbReference type="InParanoid" id="A0A084QC89"/>
<dbReference type="STRING" id="1283841.A0A084QC89"/>
<feature type="region of interest" description="Disordered" evidence="3">
    <location>
        <begin position="268"/>
        <end position="324"/>
    </location>
</feature>
<feature type="region of interest" description="Disordered" evidence="3">
    <location>
        <begin position="1"/>
        <end position="161"/>
    </location>
</feature>
<dbReference type="Pfam" id="PF00638">
    <property type="entry name" value="Ran_BP1"/>
    <property type="match status" value="2"/>
</dbReference>
<dbReference type="SUPFAM" id="SSF50729">
    <property type="entry name" value="PH domain-like"/>
    <property type="match status" value="1"/>
</dbReference>
<proteinExistence type="predicted"/>
<evidence type="ECO:0000256" key="3">
    <source>
        <dbReference type="SAM" id="MobiDB-lite"/>
    </source>
</evidence>
<dbReference type="OMA" id="LFKGMRC"/>
<feature type="compositionally biased region" description="Acidic residues" evidence="3">
    <location>
        <begin position="288"/>
        <end position="306"/>
    </location>
</feature>
<keyword evidence="2" id="KW-0539">Nucleus</keyword>
<feature type="compositionally biased region" description="Polar residues" evidence="3">
    <location>
        <begin position="35"/>
        <end position="47"/>
    </location>
</feature>
<dbReference type="PANTHER" id="PTHR23138">
    <property type="entry name" value="RAN BINDING PROTEIN"/>
    <property type="match status" value="1"/>
</dbReference>
<gene>
    <name evidence="5" type="ORF">S40285_04000</name>
</gene>
<sequence length="483" mass="51172">MADDSHDASSKNNEPVSPQEKEDADTRAARRELKQSSISDPPSTEPASSVDDKVLRPDTPSDNVREDGEGDDDDLKEKVASPKKKRAHDQLDGDKEVEENDANSVASTDSSKDRTTRTEPEKKRHRDQEISEESSKLSQPEAEKPALSPTKAAAPTSASASAFAASGFGRLATGNSPFATFGADKGGAFGISGTPPLSSFASPTPAATSQTAPAPPKMTFGDTGAKSPFSGVSSGANGFGSAFGGSSFGGSTFGSAFGGAKPLGSFAAPGVKPLQNTKPARPFGAPESDAEDDDEEEDDEDESQPDETERLASPEKESEEKKRYKLQKIEVNDGEAGESTILSVRAKMFHLDKEAGWKERGAGMLKINVPSACVEFDSSDTPVPGSFDASGLSAATEDQDTHPKVVRLLMRQDQTHRVILNTAILPAMKFTEKASLKSVGILFTAFEGTDAKPVSITMRMSAANAKAFMNEIRFVQNELQSNQ</sequence>
<feature type="compositionally biased region" description="Basic and acidic residues" evidence="3">
    <location>
        <begin position="110"/>
        <end position="135"/>
    </location>
</feature>
<dbReference type="Proteomes" id="UP000028524">
    <property type="component" value="Unassembled WGS sequence"/>
</dbReference>
<dbReference type="AlphaFoldDB" id="A0A084QC89"/>
<feature type="compositionally biased region" description="Basic and acidic residues" evidence="3">
    <location>
        <begin position="307"/>
        <end position="324"/>
    </location>
</feature>
<dbReference type="Gene3D" id="2.30.29.30">
    <property type="entry name" value="Pleckstrin-homology domain (PH domain)/Phosphotyrosine-binding domain (PTB)"/>
    <property type="match status" value="1"/>
</dbReference>
<dbReference type="EMBL" id="KL660849">
    <property type="protein sequence ID" value="KFA61574.1"/>
    <property type="molecule type" value="Genomic_DNA"/>
</dbReference>
<name>A0A084QC89_STAC4</name>
<evidence type="ECO:0000313" key="5">
    <source>
        <dbReference type="EMBL" id="KFA61574.1"/>
    </source>
</evidence>
<protein>
    <recommendedName>
        <fullName evidence="4">RanBD1 domain-containing protein</fullName>
    </recommendedName>
</protein>
<dbReference type="InterPro" id="IPR011993">
    <property type="entry name" value="PH-like_dom_sf"/>
</dbReference>
<comment type="subcellular location">
    <subcellularLocation>
        <location evidence="1">Nucleus</location>
    </subcellularLocation>
</comment>
<dbReference type="GO" id="GO:0005634">
    <property type="term" value="C:nucleus"/>
    <property type="evidence" value="ECO:0007669"/>
    <property type="project" value="UniProtKB-SubCell"/>
</dbReference>
<reference evidence="5 6" key="1">
    <citation type="journal article" date="2014" name="BMC Genomics">
        <title>Comparative genome sequencing reveals chemotype-specific gene clusters in the toxigenic black mold Stachybotrys.</title>
        <authorList>
            <person name="Semeiks J."/>
            <person name="Borek D."/>
            <person name="Otwinowski Z."/>
            <person name="Grishin N.V."/>
        </authorList>
    </citation>
    <scope>NUCLEOTIDE SEQUENCE [LARGE SCALE GENOMIC DNA]</scope>
    <source>
        <strain evidence="5 6">IBT 40285</strain>
    </source>
</reference>
<evidence type="ECO:0000259" key="4">
    <source>
        <dbReference type="PROSITE" id="PS50196"/>
    </source>
</evidence>
<organism evidence="5 6">
    <name type="scientific">Stachybotrys chlorohalonatus (strain IBT 40285)</name>
    <dbReference type="NCBI Taxonomy" id="1283841"/>
    <lineage>
        <taxon>Eukaryota</taxon>
        <taxon>Fungi</taxon>
        <taxon>Dikarya</taxon>
        <taxon>Ascomycota</taxon>
        <taxon>Pezizomycotina</taxon>
        <taxon>Sordariomycetes</taxon>
        <taxon>Hypocreomycetidae</taxon>
        <taxon>Hypocreales</taxon>
        <taxon>Stachybotryaceae</taxon>
        <taxon>Stachybotrys</taxon>
    </lineage>
</organism>
<dbReference type="HOGENOM" id="CLU_044364_0_0_1"/>
<dbReference type="InterPro" id="IPR045255">
    <property type="entry name" value="RanBP1-like"/>
</dbReference>
<evidence type="ECO:0000256" key="2">
    <source>
        <dbReference type="ARBA" id="ARBA00023242"/>
    </source>
</evidence>
<dbReference type="OrthoDB" id="185618at2759"/>